<evidence type="ECO:0000313" key="9">
    <source>
        <dbReference type="EMBL" id="SDL98528.1"/>
    </source>
</evidence>
<dbReference type="GO" id="GO:0016020">
    <property type="term" value="C:membrane"/>
    <property type="evidence" value="ECO:0007669"/>
    <property type="project" value="UniProtKB-SubCell"/>
</dbReference>
<dbReference type="InterPro" id="IPR004634">
    <property type="entry name" value="Pept_S49_pIV"/>
</dbReference>
<gene>
    <name evidence="9" type="ORF">SAMN04488090_2193</name>
</gene>
<feature type="domain" description="Peptidase S49" evidence="8">
    <location>
        <begin position="373"/>
        <end position="524"/>
    </location>
</feature>
<keyword evidence="10" id="KW-1185">Reference proteome</keyword>
<dbReference type="OrthoDB" id="9764363at2"/>
<organism evidence="9 10">
    <name type="scientific">Siphonobacter aquaeclarae</name>
    <dbReference type="NCBI Taxonomy" id="563176"/>
    <lineage>
        <taxon>Bacteria</taxon>
        <taxon>Pseudomonadati</taxon>
        <taxon>Bacteroidota</taxon>
        <taxon>Cytophagia</taxon>
        <taxon>Cytophagales</taxon>
        <taxon>Cytophagaceae</taxon>
        <taxon>Siphonobacter</taxon>
    </lineage>
</organism>
<feature type="active site" description="Proton donor/acceptor" evidence="7">
    <location>
        <position position="192"/>
    </location>
</feature>
<dbReference type="STRING" id="563176.SAMN04488090_2193"/>
<keyword evidence="6" id="KW-0472">Membrane</keyword>
<dbReference type="InterPro" id="IPR002142">
    <property type="entry name" value="Peptidase_S49"/>
</dbReference>
<dbReference type="GO" id="GO:0008236">
    <property type="term" value="F:serine-type peptidase activity"/>
    <property type="evidence" value="ECO:0007669"/>
    <property type="project" value="UniProtKB-KW"/>
</dbReference>
<evidence type="ECO:0000256" key="2">
    <source>
        <dbReference type="ARBA" id="ARBA00008683"/>
    </source>
</evidence>
<protein>
    <submittedName>
        <fullName evidence="9">Protease-4</fullName>
    </submittedName>
</protein>
<dbReference type="Proteomes" id="UP000198901">
    <property type="component" value="Unassembled WGS sequence"/>
</dbReference>
<evidence type="ECO:0000256" key="3">
    <source>
        <dbReference type="ARBA" id="ARBA00022670"/>
    </source>
</evidence>
<sequence>MLQFLKYVLATIVGLLLFSLVAVFVLIGIASVAGSRGSDVVVEDNSVLKLDLNKPFTEYDNKDNPLAELGGPFAKQSVIGLVQVKEAIANAKLDPKIKGIYLAANHPGGGWAVTEEIRSALADFRKSGKFIYSYGETYSESGYYLSSVADKIYVNPAGGVDFNGLSAEYEFYKGTLDKLDIRPIVFRVGSYKSAVEPFIRENMSEESRKQTGSFLHSIYDQVLTDISESRKVPVARLKTIADSLLADEPADALRNKIVTNVGYYDEFDADMRKALKIDKDAKLQVISLDSYLKAPKQIKSPNSDNKIAVIVAEGAIVDGDDDSDNQVASEKTAAEIRKARKDKNIKAIVLRINSPGGSGLASEVMWREIQLAREQKPVIASMSNYAASGGYYLAMGCNKIVAQPTTITGSIGVFSLLFRIDEFTKNKLGITFDRVTTNAHSDAPTLTREMDEFEKTQFQKSTDRFYDVFTTKAAKGRNMPVEKLRELAGGRVWSGQEAKQNGLVDELGGLEKAIELAAKEAKLKEGEYRLRFPVKKDFIQSFFDKAEDEQEAYAMKAAFGDLVPHVQKLKKLQTMQGIQARLPYELIIR</sequence>
<evidence type="ECO:0000256" key="1">
    <source>
        <dbReference type="ARBA" id="ARBA00004370"/>
    </source>
</evidence>
<feature type="domain" description="Peptidase S49" evidence="8">
    <location>
        <begin position="124"/>
        <end position="277"/>
    </location>
</feature>
<evidence type="ECO:0000256" key="7">
    <source>
        <dbReference type="PIRSR" id="PIRSR001217-1"/>
    </source>
</evidence>
<comment type="similarity">
    <text evidence="2">Belongs to the peptidase S49 family.</text>
</comment>
<dbReference type="NCBIfam" id="TIGR00706">
    <property type="entry name" value="SppA_dom"/>
    <property type="match status" value="1"/>
</dbReference>
<dbReference type="InterPro" id="IPR047272">
    <property type="entry name" value="S49_SppA_C"/>
</dbReference>
<keyword evidence="5" id="KW-0720">Serine protease</keyword>
<accession>A0A1G9PI97</accession>
<dbReference type="Gene3D" id="3.90.226.10">
    <property type="entry name" value="2-enoyl-CoA Hydratase, Chain A, domain 1"/>
    <property type="match status" value="4"/>
</dbReference>
<evidence type="ECO:0000259" key="8">
    <source>
        <dbReference type="Pfam" id="PF01343"/>
    </source>
</evidence>
<reference evidence="9 10" key="1">
    <citation type="submission" date="2016-10" db="EMBL/GenBank/DDBJ databases">
        <authorList>
            <person name="de Groot N.N."/>
        </authorList>
    </citation>
    <scope>NUCLEOTIDE SEQUENCE [LARGE SCALE GENOMIC DNA]</scope>
    <source>
        <strain evidence="9 10">DSM 21668</strain>
    </source>
</reference>
<dbReference type="GO" id="GO:0006465">
    <property type="term" value="P:signal peptide processing"/>
    <property type="evidence" value="ECO:0007669"/>
    <property type="project" value="InterPro"/>
</dbReference>
<evidence type="ECO:0000256" key="6">
    <source>
        <dbReference type="ARBA" id="ARBA00023136"/>
    </source>
</evidence>
<feature type="active site" description="Nucleophile" evidence="7">
    <location>
        <position position="388"/>
    </location>
</feature>
<proteinExistence type="inferred from homology"/>
<dbReference type="InterPro" id="IPR047217">
    <property type="entry name" value="S49_SppA_67K_type_N"/>
</dbReference>
<name>A0A1G9PI97_9BACT</name>
<dbReference type="InterPro" id="IPR004635">
    <property type="entry name" value="Pept_S49_SppA"/>
</dbReference>
<dbReference type="Pfam" id="PF01343">
    <property type="entry name" value="Peptidase_S49"/>
    <property type="match status" value="2"/>
</dbReference>
<dbReference type="PIRSF" id="PIRSF001217">
    <property type="entry name" value="Protease_4_SppA"/>
    <property type="match status" value="1"/>
</dbReference>
<dbReference type="PANTHER" id="PTHR33209">
    <property type="entry name" value="PROTEASE 4"/>
    <property type="match status" value="1"/>
</dbReference>
<keyword evidence="4" id="KW-0378">Hydrolase</keyword>
<dbReference type="PANTHER" id="PTHR33209:SF1">
    <property type="entry name" value="PEPTIDASE S49 DOMAIN-CONTAINING PROTEIN"/>
    <property type="match status" value="1"/>
</dbReference>
<keyword evidence="3 9" id="KW-0645">Protease</keyword>
<evidence type="ECO:0000313" key="10">
    <source>
        <dbReference type="Proteomes" id="UP000198901"/>
    </source>
</evidence>
<dbReference type="InterPro" id="IPR029045">
    <property type="entry name" value="ClpP/crotonase-like_dom_sf"/>
</dbReference>
<dbReference type="CDD" id="cd07018">
    <property type="entry name" value="S49_SppA_67K_type"/>
    <property type="match status" value="1"/>
</dbReference>
<dbReference type="EMBL" id="FNGS01000004">
    <property type="protein sequence ID" value="SDL98528.1"/>
    <property type="molecule type" value="Genomic_DNA"/>
</dbReference>
<comment type="subcellular location">
    <subcellularLocation>
        <location evidence="1">Membrane</location>
    </subcellularLocation>
</comment>
<dbReference type="AlphaFoldDB" id="A0A1G9PI97"/>
<dbReference type="SUPFAM" id="SSF52096">
    <property type="entry name" value="ClpP/crotonase"/>
    <property type="match status" value="2"/>
</dbReference>
<evidence type="ECO:0000256" key="4">
    <source>
        <dbReference type="ARBA" id="ARBA00022801"/>
    </source>
</evidence>
<evidence type="ECO:0000256" key="5">
    <source>
        <dbReference type="ARBA" id="ARBA00022825"/>
    </source>
</evidence>
<dbReference type="CDD" id="cd07023">
    <property type="entry name" value="S49_Sppa_N_C"/>
    <property type="match status" value="1"/>
</dbReference>
<dbReference type="RefSeq" id="WP_093201699.1">
    <property type="nucleotide sequence ID" value="NZ_FNGS01000004.1"/>
</dbReference>
<dbReference type="NCBIfam" id="TIGR00705">
    <property type="entry name" value="SppA_67K"/>
    <property type="match status" value="1"/>
</dbReference>